<dbReference type="Proteomes" id="UP000054166">
    <property type="component" value="Unassembled WGS sequence"/>
</dbReference>
<organism evidence="3 4">
    <name type="scientific">Piloderma croceum (strain F 1598)</name>
    <dbReference type="NCBI Taxonomy" id="765440"/>
    <lineage>
        <taxon>Eukaryota</taxon>
        <taxon>Fungi</taxon>
        <taxon>Dikarya</taxon>
        <taxon>Basidiomycota</taxon>
        <taxon>Agaricomycotina</taxon>
        <taxon>Agaricomycetes</taxon>
        <taxon>Agaricomycetidae</taxon>
        <taxon>Atheliales</taxon>
        <taxon>Atheliaceae</taxon>
        <taxon>Piloderma</taxon>
    </lineage>
</organism>
<accession>A0A0C3EVX5</accession>
<name>A0A0C3EVX5_PILCF</name>
<dbReference type="EMBL" id="KN833161">
    <property type="protein sequence ID" value="KIM72124.1"/>
    <property type="molecule type" value="Genomic_DNA"/>
</dbReference>
<keyword evidence="4" id="KW-1185">Reference proteome</keyword>
<reference evidence="4" key="2">
    <citation type="submission" date="2015-01" db="EMBL/GenBank/DDBJ databases">
        <title>Evolutionary Origins and Diversification of the Mycorrhizal Mutualists.</title>
        <authorList>
            <consortium name="DOE Joint Genome Institute"/>
            <consortium name="Mycorrhizal Genomics Consortium"/>
            <person name="Kohler A."/>
            <person name="Kuo A."/>
            <person name="Nagy L.G."/>
            <person name="Floudas D."/>
            <person name="Copeland A."/>
            <person name="Barry K.W."/>
            <person name="Cichocki N."/>
            <person name="Veneault-Fourrey C."/>
            <person name="LaButti K."/>
            <person name="Lindquist E.A."/>
            <person name="Lipzen A."/>
            <person name="Lundell T."/>
            <person name="Morin E."/>
            <person name="Murat C."/>
            <person name="Riley R."/>
            <person name="Ohm R."/>
            <person name="Sun H."/>
            <person name="Tunlid A."/>
            <person name="Henrissat B."/>
            <person name="Grigoriev I.V."/>
            <person name="Hibbett D.S."/>
            <person name="Martin F."/>
        </authorList>
    </citation>
    <scope>NUCLEOTIDE SEQUENCE [LARGE SCALE GENOMIC DNA]</scope>
    <source>
        <strain evidence="4">F 1598</strain>
    </source>
</reference>
<feature type="domain" description="DUF8190" evidence="2">
    <location>
        <begin position="159"/>
        <end position="211"/>
    </location>
</feature>
<evidence type="ECO:0000313" key="4">
    <source>
        <dbReference type="Proteomes" id="UP000054166"/>
    </source>
</evidence>
<dbReference type="Pfam" id="PF26608">
    <property type="entry name" value="DUF8190"/>
    <property type="match status" value="1"/>
</dbReference>
<evidence type="ECO:0000256" key="1">
    <source>
        <dbReference type="SAM" id="MobiDB-lite"/>
    </source>
</evidence>
<evidence type="ECO:0000259" key="2">
    <source>
        <dbReference type="Pfam" id="PF26608"/>
    </source>
</evidence>
<evidence type="ECO:0000313" key="3">
    <source>
        <dbReference type="EMBL" id="KIM72124.1"/>
    </source>
</evidence>
<dbReference type="InterPro" id="IPR058503">
    <property type="entry name" value="DUF8190"/>
</dbReference>
<dbReference type="OrthoDB" id="2736611at2759"/>
<proteinExistence type="predicted"/>
<dbReference type="HOGENOM" id="CLU_1200243_0_0_1"/>
<dbReference type="AlphaFoldDB" id="A0A0C3EVX5"/>
<feature type="region of interest" description="Disordered" evidence="1">
    <location>
        <begin position="1"/>
        <end position="26"/>
    </location>
</feature>
<protein>
    <recommendedName>
        <fullName evidence="2">DUF8190 domain-containing protein</fullName>
    </recommendedName>
</protein>
<gene>
    <name evidence="3" type="ORF">PILCRDRAFT_16423</name>
</gene>
<dbReference type="InParanoid" id="A0A0C3EVX5"/>
<reference evidence="3 4" key="1">
    <citation type="submission" date="2014-04" db="EMBL/GenBank/DDBJ databases">
        <authorList>
            <consortium name="DOE Joint Genome Institute"/>
            <person name="Kuo A."/>
            <person name="Tarkka M."/>
            <person name="Buscot F."/>
            <person name="Kohler A."/>
            <person name="Nagy L.G."/>
            <person name="Floudas D."/>
            <person name="Copeland A."/>
            <person name="Barry K.W."/>
            <person name="Cichocki N."/>
            <person name="Veneault-Fourrey C."/>
            <person name="LaButti K."/>
            <person name="Lindquist E.A."/>
            <person name="Lipzen A."/>
            <person name="Lundell T."/>
            <person name="Morin E."/>
            <person name="Murat C."/>
            <person name="Sun H."/>
            <person name="Tunlid A."/>
            <person name="Henrissat B."/>
            <person name="Grigoriev I.V."/>
            <person name="Hibbett D.S."/>
            <person name="Martin F."/>
            <person name="Nordberg H.P."/>
            <person name="Cantor M.N."/>
            <person name="Hua S.X."/>
        </authorList>
    </citation>
    <scope>NUCLEOTIDE SEQUENCE [LARGE SCALE GENOMIC DNA]</scope>
    <source>
        <strain evidence="3 4">F 1598</strain>
    </source>
</reference>
<sequence length="231" mass="25798">MSDSDGCESLTGYPSHPDSEDEGTIDDQNLHPVLTVDEPGSICLEDIPLELQNESEAHPGDLLPDAPDGAADNIEIIKLSTLQRCYERRSRHTAIYDIVNPKQLVIDDKYTVSRDCQDRMDSKFVRLRMDDPQIDQTTFVGRYCGLGAIIPSVISDDAWVFRMSLRNQDAMFSTRHTHLHFDVNCNGAKLGKCNLESVWVFMVPDSYINDTGDPVLPGACSGPPHMSKVHY</sequence>